<gene>
    <name evidence="1" type="primary">AlNc14C162G7800</name>
    <name evidence="1" type="ORF">ALNC14_087920</name>
</gene>
<dbReference type="EMBL" id="FR824207">
    <property type="protein sequence ID" value="CCA22649.1"/>
    <property type="molecule type" value="Genomic_DNA"/>
</dbReference>
<proteinExistence type="predicted"/>
<reference evidence="1" key="1">
    <citation type="journal article" date="2011" name="PLoS Biol.">
        <title>Gene gain and loss during evolution of obligate parasitism in the white rust pathogen of Arabidopsis thaliana.</title>
        <authorList>
            <person name="Kemen E."/>
            <person name="Gardiner A."/>
            <person name="Schultz-Larsen T."/>
            <person name="Kemen A.C."/>
            <person name="Balmuth A.L."/>
            <person name="Robert-Seilaniantz A."/>
            <person name="Bailey K."/>
            <person name="Holub E."/>
            <person name="Studholme D.J."/>
            <person name="Maclean D."/>
            <person name="Jones J.D."/>
        </authorList>
    </citation>
    <scope>NUCLEOTIDE SEQUENCE</scope>
</reference>
<organism evidence="1">
    <name type="scientific">Albugo laibachii Nc14</name>
    <dbReference type="NCBI Taxonomy" id="890382"/>
    <lineage>
        <taxon>Eukaryota</taxon>
        <taxon>Sar</taxon>
        <taxon>Stramenopiles</taxon>
        <taxon>Oomycota</taxon>
        <taxon>Peronosporomycetes</taxon>
        <taxon>Albuginales</taxon>
        <taxon>Albuginaceae</taxon>
        <taxon>Albugo</taxon>
    </lineage>
</organism>
<protein>
    <submittedName>
        <fullName evidence="1">Uncharacterized protein AlNc14C162G7800</fullName>
    </submittedName>
</protein>
<accession>F0WMW4</accession>
<name>F0WMW4_9STRA</name>
<evidence type="ECO:0000313" key="1">
    <source>
        <dbReference type="EMBL" id="CCA22649.1"/>
    </source>
</evidence>
<dbReference type="AlphaFoldDB" id="F0WMW4"/>
<reference evidence="1" key="2">
    <citation type="submission" date="2011-02" db="EMBL/GenBank/DDBJ databases">
        <authorList>
            <person name="MacLean D."/>
        </authorList>
    </citation>
    <scope>NUCLEOTIDE SEQUENCE</scope>
</reference>
<dbReference type="HOGENOM" id="CLU_065300_0_0_1"/>
<sequence length="297" mass="34572">MRRKRLHTEMSRSITRQSFDIHSYTHPLTRLCSSLQRSIASFLEAKDLARLVTVCRALSFDAEILVKSYLESFYQAAKSSDKSDVLSAQPKLRNQSWTEYLYYQTNLVYRVFVYYTGYKTWAMRTANPHWAFGFVDVDPNDPAKTILPNEWKFHTHEPWSRCRLNGQDGEWTLRYSYQHTRAPKSFHRKVATWARSLHVGSFLTAAYQNADSDECGWWQAQVWYVWKVGWRAEPAKVYGFDHPQYSSIHPNALLEHFSANPLHTIDAGSTPGKCCTSCTARKHSFIDCHVKFGHPMK</sequence>